<dbReference type="Pfam" id="PF14905">
    <property type="entry name" value="OMP_b-brl_3"/>
    <property type="match status" value="1"/>
</dbReference>
<protein>
    <submittedName>
        <fullName evidence="11">TonB-dependent receptor</fullName>
    </submittedName>
</protein>
<dbReference type="GO" id="GO:0009279">
    <property type="term" value="C:cell outer membrane"/>
    <property type="evidence" value="ECO:0007669"/>
    <property type="project" value="UniProtKB-SubCell"/>
</dbReference>
<dbReference type="PANTHER" id="PTHR40980:SF4">
    <property type="entry name" value="TONB-DEPENDENT RECEPTOR-LIKE BETA-BARREL DOMAIN-CONTAINING PROTEIN"/>
    <property type="match status" value="1"/>
</dbReference>
<feature type="domain" description="TonB-dependent receptor plug" evidence="9">
    <location>
        <begin position="144"/>
        <end position="224"/>
    </location>
</feature>
<feature type="chain" id="PRO_5026151554" evidence="8">
    <location>
        <begin position="21"/>
        <end position="804"/>
    </location>
</feature>
<evidence type="ECO:0000256" key="3">
    <source>
        <dbReference type="ARBA" id="ARBA00022452"/>
    </source>
</evidence>
<dbReference type="Gene3D" id="2.40.170.20">
    <property type="entry name" value="TonB-dependent receptor, beta-barrel domain"/>
    <property type="match status" value="1"/>
</dbReference>
<keyword evidence="11" id="KW-0675">Receptor</keyword>
<comment type="caution">
    <text evidence="11">The sequence shown here is derived from an EMBL/GenBank/DDBJ whole genome shotgun (WGS) entry which is preliminary data.</text>
</comment>
<evidence type="ECO:0000259" key="10">
    <source>
        <dbReference type="Pfam" id="PF14905"/>
    </source>
</evidence>
<comment type="subcellular location">
    <subcellularLocation>
        <location evidence="1 7">Cell outer membrane</location>
        <topology evidence="1 7">Multi-pass membrane protein</topology>
    </subcellularLocation>
</comment>
<dbReference type="SUPFAM" id="SSF49464">
    <property type="entry name" value="Carboxypeptidase regulatory domain-like"/>
    <property type="match status" value="1"/>
</dbReference>
<dbReference type="EMBL" id="WQLW01000003">
    <property type="protein sequence ID" value="MVO08568.1"/>
    <property type="molecule type" value="Genomic_DNA"/>
</dbReference>
<evidence type="ECO:0000256" key="8">
    <source>
        <dbReference type="SAM" id="SignalP"/>
    </source>
</evidence>
<reference evidence="12" key="1">
    <citation type="submission" date="2019-05" db="EMBL/GenBank/DDBJ databases">
        <title>Flavobacterium profundi sp. nov., isolated from a deep-sea seamount.</title>
        <authorList>
            <person name="Zhang D.-C."/>
        </authorList>
    </citation>
    <scope>NUCLEOTIDE SEQUENCE [LARGE SCALE GENOMIC DNA]</scope>
    <source>
        <strain evidence="12">TP390</strain>
    </source>
</reference>
<feature type="domain" description="Outer membrane protein beta-barrel" evidence="10">
    <location>
        <begin position="392"/>
        <end position="802"/>
    </location>
</feature>
<dbReference type="InterPro" id="IPR041700">
    <property type="entry name" value="OMP_b-brl_3"/>
</dbReference>
<keyword evidence="8" id="KW-0732">Signal</keyword>
<keyword evidence="5 7" id="KW-0472">Membrane</keyword>
<keyword evidence="2 7" id="KW-0813">Transport</keyword>
<dbReference type="Pfam" id="PF13715">
    <property type="entry name" value="CarbopepD_reg_2"/>
    <property type="match status" value="1"/>
</dbReference>
<dbReference type="InterPro" id="IPR039426">
    <property type="entry name" value="TonB-dep_rcpt-like"/>
</dbReference>
<evidence type="ECO:0000256" key="7">
    <source>
        <dbReference type="PROSITE-ProRule" id="PRU01360"/>
    </source>
</evidence>
<sequence length="804" mass="91715">MYFKIKTFLLFLFTVSTVFSQQNTTTTLSGKIIDTNKNELPYVNVTLHSVPSNDFISGTITDDNGSFSITPIKKGTYKVKFTYIGFKTKEETIYIGEVSDFLDLGKITLEEDISQLQEVEITYKKDAINDKMDKKSYTLSDNLSQTGGSVLQAMQNLPGVSIQDGKVLLRGNDKVLVLIDGKQTALTGFDNQNGLDNLASSAIEKIEIINNPSAKYDANGNAGIINIIFKKNQDNGLSGKVGLNSGLGSLWVRKENLPSIRPQYQNTPKINPSFNLNFKKNKLNAFFNSDYLYTETLNKNEFVTRTYSDGTVINQQTKRNRNTHFLTLKSGIDWNINDKNTLTFSTLYGLEKIIDNGDEPFFNADFSQRIRLWQFLEDELKTTFMASTSYQHKFNEPGSFLNVNFNYTFHREDEKYFFDNYLPSSTGTDAFKLLSEEKVADLNIDYNKPLKQGKLESGFKFRYREIPTNMNFIPGSNSVLDASAGGKATYKEIIPAVYSNYNYENSKVQIETGLRIEYVDLNYYVNPNHNTYKSDGYNYFQPFPSVRFSYKVNEKDRLSFFYNRRVDRPKEVDIRIFPKYDDAEIVKVGNPALKPQYTNTLEASYKKNLEKGYFYASLYHKIVNATISRIATTDNNSSNTIIYNVFQNAGNSKNSGIELLFSNEVTDWYTFNLNGTFYYNEIDAFTVTSLYPTPSVYSSDKQSIFSGNIKWNNTLKFKSNLSGQIAAYYLAPEIVPQGKIQSRYAVDLGLKKIIQKGKGEIYFNATDVFNTLVTKASYNGSNFNYTSNNYAETQVFRLGYNYKF</sequence>
<keyword evidence="12" id="KW-1185">Reference proteome</keyword>
<evidence type="ECO:0000313" key="11">
    <source>
        <dbReference type="EMBL" id="MVO08568.1"/>
    </source>
</evidence>
<dbReference type="PANTHER" id="PTHR40980">
    <property type="entry name" value="PLUG DOMAIN-CONTAINING PROTEIN"/>
    <property type="match status" value="1"/>
</dbReference>
<dbReference type="SUPFAM" id="SSF56935">
    <property type="entry name" value="Porins"/>
    <property type="match status" value="1"/>
</dbReference>
<dbReference type="PROSITE" id="PS52016">
    <property type="entry name" value="TONB_DEPENDENT_REC_3"/>
    <property type="match status" value="1"/>
</dbReference>
<evidence type="ECO:0000313" key="12">
    <source>
        <dbReference type="Proteomes" id="UP000431264"/>
    </source>
</evidence>
<dbReference type="OrthoDB" id="8764943at2"/>
<keyword evidence="4 7" id="KW-0812">Transmembrane</keyword>
<dbReference type="Gene3D" id="2.60.40.1120">
    <property type="entry name" value="Carboxypeptidase-like, regulatory domain"/>
    <property type="match status" value="1"/>
</dbReference>
<keyword evidence="6 7" id="KW-0998">Cell outer membrane</keyword>
<evidence type="ECO:0000256" key="5">
    <source>
        <dbReference type="ARBA" id="ARBA00023136"/>
    </source>
</evidence>
<evidence type="ECO:0000259" key="9">
    <source>
        <dbReference type="Pfam" id="PF07715"/>
    </source>
</evidence>
<proteinExistence type="inferred from homology"/>
<dbReference type="InterPro" id="IPR037066">
    <property type="entry name" value="Plug_dom_sf"/>
</dbReference>
<evidence type="ECO:0000256" key="1">
    <source>
        <dbReference type="ARBA" id="ARBA00004571"/>
    </source>
</evidence>
<organism evidence="11 12">
    <name type="scientific">Flavobacterium profundi</name>
    <dbReference type="NCBI Taxonomy" id="1774945"/>
    <lineage>
        <taxon>Bacteria</taxon>
        <taxon>Pseudomonadati</taxon>
        <taxon>Bacteroidota</taxon>
        <taxon>Flavobacteriia</taxon>
        <taxon>Flavobacteriales</taxon>
        <taxon>Flavobacteriaceae</taxon>
        <taxon>Flavobacterium</taxon>
    </lineage>
</organism>
<accession>A0A6I4IG15</accession>
<comment type="similarity">
    <text evidence="7">Belongs to the TonB-dependent receptor family.</text>
</comment>
<dbReference type="Proteomes" id="UP000431264">
    <property type="component" value="Unassembled WGS sequence"/>
</dbReference>
<dbReference type="Pfam" id="PF07715">
    <property type="entry name" value="Plug"/>
    <property type="match status" value="1"/>
</dbReference>
<name>A0A6I4IG15_9FLAO</name>
<dbReference type="Gene3D" id="2.170.130.10">
    <property type="entry name" value="TonB-dependent receptor, plug domain"/>
    <property type="match status" value="1"/>
</dbReference>
<evidence type="ECO:0000256" key="4">
    <source>
        <dbReference type="ARBA" id="ARBA00022692"/>
    </source>
</evidence>
<dbReference type="RefSeq" id="WP_140996966.1">
    <property type="nucleotide sequence ID" value="NZ_VDCZ01000003.1"/>
</dbReference>
<evidence type="ECO:0000256" key="6">
    <source>
        <dbReference type="ARBA" id="ARBA00023237"/>
    </source>
</evidence>
<dbReference type="InterPro" id="IPR008969">
    <property type="entry name" value="CarboxyPept-like_regulatory"/>
</dbReference>
<dbReference type="AlphaFoldDB" id="A0A6I4IG15"/>
<feature type="signal peptide" evidence="8">
    <location>
        <begin position="1"/>
        <end position="20"/>
    </location>
</feature>
<gene>
    <name evidence="11" type="ORF">GOQ30_05255</name>
</gene>
<dbReference type="InterPro" id="IPR012910">
    <property type="entry name" value="Plug_dom"/>
</dbReference>
<dbReference type="InterPro" id="IPR036942">
    <property type="entry name" value="Beta-barrel_TonB_sf"/>
</dbReference>
<evidence type="ECO:0000256" key="2">
    <source>
        <dbReference type="ARBA" id="ARBA00022448"/>
    </source>
</evidence>
<keyword evidence="3 7" id="KW-1134">Transmembrane beta strand</keyword>